<protein>
    <recommendedName>
        <fullName evidence="2">DUF6536 domain-containing protein</fullName>
    </recommendedName>
</protein>
<dbReference type="OrthoDB" id="5429634at2759"/>
<accession>A0A6A5QE31</accession>
<evidence type="ECO:0000313" key="4">
    <source>
        <dbReference type="Proteomes" id="UP000800096"/>
    </source>
</evidence>
<sequence>MVGHNDDLCDAAREMACSWVPDNDTRSWLIPIIPPAISRNQNIHLSPFAATIWARLLTIAVNLSELQNRMRLPQRFERLPNEEPHEEGASMPNYPVKPGVDVKDITKDAFVNSPYPVPTNTEYGYNGGTYNSAGYTVSHRRTLVDFLEDQEKRRYGTRFFGNFYDTFVGGWRAGLLRAFLLSLIALIVNISVYAWLYRTYERSSGTATIQRGPCKTIRAKNTGVHAALNILSTMILGASTYAMQGMTAPTRVEVDAAHAKGKWMEIGTQSVRNLFYLRRRNTWVWILLAITSLPFHLFFNAVFFTTTHANQYAVAVVAESILSNPTFEANSQNSSPDLFDQRVIANEHCEGKSCDFDVRDEAWVAGLVQSVTNNPNLASFVRMEPHECIQNYSLGFMQGYGDVVVVSNNPDAATPVLYTRFPQRFLTADKEESNQDPYNWICRDIIASPKPGKDDRCSVDMAMERFDSGKNWTVRSNPVSYCLARAVPDTCELQFNQWLMLGVVIFGGAKTIVISYILLARRPGRFLRTVGDAIASFLEQEDPTTKDLSLVSSMQIRKSGFQEPYAPQVFTGDRPRWLSSANTTEFFSTVGVFAFYIVVLSIALFFAIDGAHGFAFSNGLGVPNIQSLASFKADDVSSTGIVPTLLLANVPQLGFSLLYVAYANIWSKLLVAHEFDRMTQSKKGLRVSERRRGMQRASHFFTLPVRYALPLMSCSAALHWLCSQSFFMVRIDGVNSRGETDPEDRLVRLGYSVTGIVSLVGVAVVMMVTTVCIGSLRRLGTGLGETSMSVVISAACHPGRYENEPWLQEVQWGDVTERPEVVDDTAQHVRHISFTARLARRPIVGQAYL</sequence>
<feature type="transmembrane region" description="Helical" evidence="1">
    <location>
        <begin position="282"/>
        <end position="304"/>
    </location>
</feature>
<dbReference type="PANTHER" id="PTHR35395:SF1">
    <property type="entry name" value="DUF6536 DOMAIN-CONTAINING PROTEIN"/>
    <property type="match status" value="1"/>
</dbReference>
<reference evidence="3" key="1">
    <citation type="journal article" date="2020" name="Stud. Mycol.">
        <title>101 Dothideomycetes genomes: a test case for predicting lifestyles and emergence of pathogens.</title>
        <authorList>
            <person name="Haridas S."/>
            <person name="Albert R."/>
            <person name="Binder M."/>
            <person name="Bloem J."/>
            <person name="Labutti K."/>
            <person name="Salamov A."/>
            <person name="Andreopoulos B."/>
            <person name="Baker S."/>
            <person name="Barry K."/>
            <person name="Bills G."/>
            <person name="Bluhm B."/>
            <person name="Cannon C."/>
            <person name="Castanera R."/>
            <person name="Culley D."/>
            <person name="Daum C."/>
            <person name="Ezra D."/>
            <person name="Gonzalez J."/>
            <person name="Henrissat B."/>
            <person name="Kuo A."/>
            <person name="Liang C."/>
            <person name="Lipzen A."/>
            <person name="Lutzoni F."/>
            <person name="Magnuson J."/>
            <person name="Mondo S."/>
            <person name="Nolan M."/>
            <person name="Ohm R."/>
            <person name="Pangilinan J."/>
            <person name="Park H.-J."/>
            <person name="Ramirez L."/>
            <person name="Alfaro M."/>
            <person name="Sun H."/>
            <person name="Tritt A."/>
            <person name="Yoshinaga Y."/>
            <person name="Zwiers L.-H."/>
            <person name="Turgeon B."/>
            <person name="Goodwin S."/>
            <person name="Spatafora J."/>
            <person name="Crous P."/>
            <person name="Grigoriev I."/>
        </authorList>
    </citation>
    <scope>NUCLEOTIDE SEQUENCE</scope>
    <source>
        <strain evidence="3">HMLAC05119</strain>
    </source>
</reference>
<keyword evidence="1" id="KW-0812">Transmembrane</keyword>
<feature type="domain" description="DUF6536" evidence="2">
    <location>
        <begin position="171"/>
        <end position="322"/>
    </location>
</feature>
<name>A0A6A5QE31_AMPQU</name>
<keyword evidence="1" id="KW-1133">Transmembrane helix</keyword>
<dbReference type="AlphaFoldDB" id="A0A6A5QE31"/>
<dbReference type="Proteomes" id="UP000800096">
    <property type="component" value="Unassembled WGS sequence"/>
</dbReference>
<evidence type="ECO:0000313" key="3">
    <source>
        <dbReference type="EMBL" id="KAF1912724.1"/>
    </source>
</evidence>
<organism evidence="3 4">
    <name type="scientific">Ampelomyces quisqualis</name>
    <name type="common">Powdery mildew agent</name>
    <dbReference type="NCBI Taxonomy" id="50730"/>
    <lineage>
        <taxon>Eukaryota</taxon>
        <taxon>Fungi</taxon>
        <taxon>Dikarya</taxon>
        <taxon>Ascomycota</taxon>
        <taxon>Pezizomycotina</taxon>
        <taxon>Dothideomycetes</taxon>
        <taxon>Pleosporomycetidae</taxon>
        <taxon>Pleosporales</taxon>
        <taxon>Pleosporineae</taxon>
        <taxon>Phaeosphaeriaceae</taxon>
        <taxon>Ampelomyces</taxon>
    </lineage>
</organism>
<gene>
    <name evidence="3" type="ORF">BDU57DRAFT_583233</name>
</gene>
<evidence type="ECO:0000256" key="1">
    <source>
        <dbReference type="SAM" id="Phobius"/>
    </source>
</evidence>
<dbReference type="Pfam" id="PF20163">
    <property type="entry name" value="DUF6536"/>
    <property type="match status" value="1"/>
</dbReference>
<keyword evidence="1" id="KW-0472">Membrane</keyword>
<feature type="transmembrane region" description="Helical" evidence="1">
    <location>
        <begin position="586"/>
        <end position="608"/>
    </location>
</feature>
<keyword evidence="4" id="KW-1185">Reference proteome</keyword>
<evidence type="ECO:0000259" key="2">
    <source>
        <dbReference type="Pfam" id="PF20163"/>
    </source>
</evidence>
<dbReference type="EMBL" id="ML979140">
    <property type="protein sequence ID" value="KAF1912724.1"/>
    <property type="molecule type" value="Genomic_DNA"/>
</dbReference>
<feature type="transmembrane region" description="Helical" evidence="1">
    <location>
        <begin position="749"/>
        <end position="773"/>
    </location>
</feature>
<feature type="transmembrane region" description="Helical" evidence="1">
    <location>
        <begin position="700"/>
        <end position="721"/>
    </location>
</feature>
<dbReference type="PANTHER" id="PTHR35395">
    <property type="entry name" value="DUF6536 DOMAIN-CONTAINING PROTEIN"/>
    <property type="match status" value="1"/>
</dbReference>
<feature type="transmembrane region" description="Helical" evidence="1">
    <location>
        <begin position="175"/>
        <end position="196"/>
    </location>
</feature>
<proteinExistence type="predicted"/>
<feature type="transmembrane region" description="Helical" evidence="1">
    <location>
        <begin position="498"/>
        <end position="519"/>
    </location>
</feature>
<dbReference type="InterPro" id="IPR046623">
    <property type="entry name" value="DUF6536"/>
</dbReference>